<keyword evidence="3" id="KW-1185">Reference proteome</keyword>
<dbReference type="Gene3D" id="2.60.120.10">
    <property type="entry name" value="Jelly Rolls"/>
    <property type="match status" value="2"/>
</dbReference>
<sequence>MKPKLSPFGVLQEQDIQWILDQGIKRELAIGDILIEEGSYIHNLFIILDGTLSVFVSQQSEADRENPDQEIARITTGEIVGEISFLDKLPTSATVKSFENSVVLSLSWQQLSSKLNYDLGFASRFYQSLCILLAERMRKITFLLVSRKVLSNPPLRKVLFVFGILDDIDIDWIIATGKLLQYSPGTVLLQQGETVESLYILLEGKLSVFLEIIENEVKIIKEVAQLPQGEIVGEMSFVETGKASATVKASAISLLWTIPQQKLRSKLDNDMGFASRFYRAITVVITDRLRERMISRGYRKVAYIQSQAVSENMEDEDELNLDTLENTALAATRFNWLLKQVRNSY</sequence>
<evidence type="ECO:0000259" key="1">
    <source>
        <dbReference type="PROSITE" id="PS50042"/>
    </source>
</evidence>
<dbReference type="PROSITE" id="PS50042">
    <property type="entry name" value="CNMP_BINDING_3"/>
    <property type="match status" value="2"/>
</dbReference>
<dbReference type="eggNOG" id="COG0664">
    <property type="taxonomic scope" value="Bacteria"/>
</dbReference>
<feature type="domain" description="Cyclic nucleotide-binding" evidence="1">
    <location>
        <begin position="161"/>
        <end position="267"/>
    </location>
</feature>
<dbReference type="PATRIC" id="fig|272123.3.peg.2139"/>
<reference evidence="3" key="1">
    <citation type="journal article" date="2013" name="Proc. Natl. Acad. Sci. U.S.A.">
        <title>Improving the coverage of the cyanobacterial phylum using diversity-driven genome sequencing.</title>
        <authorList>
            <person name="Shih P.M."/>
            <person name="Wu D."/>
            <person name="Latifi A."/>
            <person name="Axen S.D."/>
            <person name="Fewer D.P."/>
            <person name="Talla E."/>
            <person name="Calteau A."/>
            <person name="Cai F."/>
            <person name="Tandeau de Marsac N."/>
            <person name="Rippka R."/>
            <person name="Herdman M."/>
            <person name="Sivonen K."/>
            <person name="Coursin T."/>
            <person name="Laurent T."/>
            <person name="Goodwin L."/>
            <person name="Nolan M."/>
            <person name="Davenport K.W."/>
            <person name="Han C.S."/>
            <person name="Rubin E.M."/>
            <person name="Eisen J.A."/>
            <person name="Woyke T."/>
            <person name="Gugger M."/>
            <person name="Kerfeld C.A."/>
        </authorList>
    </citation>
    <scope>NUCLEOTIDE SEQUENCE [LARGE SCALE GENOMIC DNA]</scope>
    <source>
        <strain evidence="3">ATCC 27899 / PCC 7122</strain>
    </source>
</reference>
<dbReference type="OrthoDB" id="951557at2"/>
<gene>
    <name evidence="2" type="ordered locus">Anacy_1963</name>
</gene>
<dbReference type="InterPro" id="IPR050397">
    <property type="entry name" value="Env_Response_Regulators"/>
</dbReference>
<dbReference type="Pfam" id="PF00027">
    <property type="entry name" value="cNMP_binding"/>
    <property type="match status" value="2"/>
</dbReference>
<dbReference type="PANTHER" id="PTHR24567:SF26">
    <property type="entry name" value="REGULATORY PROTEIN YEIL"/>
    <property type="match status" value="1"/>
</dbReference>
<dbReference type="GO" id="GO:0005829">
    <property type="term" value="C:cytosol"/>
    <property type="evidence" value="ECO:0007669"/>
    <property type="project" value="TreeGrafter"/>
</dbReference>
<dbReference type="InterPro" id="IPR014710">
    <property type="entry name" value="RmlC-like_jellyroll"/>
</dbReference>
<dbReference type="PANTHER" id="PTHR24567">
    <property type="entry name" value="CRP FAMILY TRANSCRIPTIONAL REGULATORY PROTEIN"/>
    <property type="match status" value="1"/>
</dbReference>
<organism evidence="2 3">
    <name type="scientific">Anabaena cylindrica (strain ATCC 27899 / PCC 7122)</name>
    <dbReference type="NCBI Taxonomy" id="272123"/>
    <lineage>
        <taxon>Bacteria</taxon>
        <taxon>Bacillati</taxon>
        <taxon>Cyanobacteriota</taxon>
        <taxon>Cyanophyceae</taxon>
        <taxon>Nostocales</taxon>
        <taxon>Nostocaceae</taxon>
        <taxon>Anabaena</taxon>
    </lineage>
</organism>
<dbReference type="CDD" id="cd00038">
    <property type="entry name" value="CAP_ED"/>
    <property type="match status" value="2"/>
</dbReference>
<dbReference type="KEGG" id="acy:Anacy_1963"/>
<dbReference type="SMART" id="SM00100">
    <property type="entry name" value="cNMP"/>
    <property type="match status" value="2"/>
</dbReference>
<name>K9ZE09_ANACC</name>
<dbReference type="NCBIfam" id="TIGR03896">
    <property type="entry name" value="cyc_nuc_ocin"/>
    <property type="match status" value="1"/>
</dbReference>
<accession>K9ZE09</accession>
<dbReference type="HOGENOM" id="CLU_757953_0_0_3"/>
<dbReference type="RefSeq" id="WP_015214096.1">
    <property type="nucleotide sequence ID" value="NC_019771.1"/>
</dbReference>
<dbReference type="Proteomes" id="UP000010474">
    <property type="component" value="Chromosome"/>
</dbReference>
<dbReference type="InterPro" id="IPR023892">
    <property type="entry name" value="cNMP-bd"/>
</dbReference>
<dbReference type="STRING" id="272123.Anacy_1963"/>
<dbReference type="InterPro" id="IPR000595">
    <property type="entry name" value="cNMP-bd_dom"/>
</dbReference>
<proteinExistence type="predicted"/>
<protein>
    <submittedName>
        <fullName evidence="2">Cyclic nucleotide-binding protein</fullName>
    </submittedName>
</protein>
<evidence type="ECO:0000313" key="3">
    <source>
        <dbReference type="Proteomes" id="UP000010474"/>
    </source>
</evidence>
<dbReference type="EMBL" id="CP003659">
    <property type="protein sequence ID" value="AFZ57448.1"/>
    <property type="molecule type" value="Genomic_DNA"/>
</dbReference>
<dbReference type="SUPFAM" id="SSF51206">
    <property type="entry name" value="cAMP-binding domain-like"/>
    <property type="match status" value="2"/>
</dbReference>
<dbReference type="AlphaFoldDB" id="K9ZE09"/>
<dbReference type="GO" id="GO:0003700">
    <property type="term" value="F:DNA-binding transcription factor activity"/>
    <property type="evidence" value="ECO:0007669"/>
    <property type="project" value="TreeGrafter"/>
</dbReference>
<feature type="domain" description="Cyclic nucleotide-binding" evidence="1">
    <location>
        <begin position="7"/>
        <end position="107"/>
    </location>
</feature>
<evidence type="ECO:0000313" key="2">
    <source>
        <dbReference type="EMBL" id="AFZ57448.1"/>
    </source>
</evidence>
<dbReference type="InterPro" id="IPR018490">
    <property type="entry name" value="cNMP-bd_dom_sf"/>
</dbReference>